<evidence type="ECO:0000256" key="5">
    <source>
        <dbReference type="ARBA" id="ARBA00022722"/>
    </source>
</evidence>
<evidence type="ECO:0000256" key="3">
    <source>
        <dbReference type="ARBA" id="ARBA00022679"/>
    </source>
</evidence>
<evidence type="ECO:0000313" key="20">
    <source>
        <dbReference type="EMBL" id="GJS59914.1"/>
    </source>
</evidence>
<dbReference type="EMBL" id="BQNB010009184">
    <property type="protein sequence ID" value="GJS59914.1"/>
    <property type="molecule type" value="Genomic_DNA"/>
</dbReference>
<keyword evidence="16" id="KW-0862">Zinc</keyword>
<name>A0ABQ4X3Z1_9ASTR</name>
<dbReference type="Pfam" id="PF08284">
    <property type="entry name" value="RVP_2"/>
    <property type="match status" value="1"/>
</dbReference>
<accession>A0ABQ4X3Z1</accession>
<dbReference type="Pfam" id="PF17917">
    <property type="entry name" value="RT_RNaseH"/>
    <property type="match status" value="1"/>
</dbReference>
<evidence type="ECO:0000256" key="1">
    <source>
        <dbReference type="ARBA" id="ARBA00012493"/>
    </source>
</evidence>
<keyword evidence="9" id="KW-0378">Hydrolase</keyword>
<evidence type="ECO:0000256" key="8">
    <source>
        <dbReference type="ARBA" id="ARBA00022759"/>
    </source>
</evidence>
<organism evidence="20 21">
    <name type="scientific">Tanacetum coccineum</name>
    <dbReference type="NCBI Taxonomy" id="301880"/>
    <lineage>
        <taxon>Eukaryota</taxon>
        <taxon>Viridiplantae</taxon>
        <taxon>Streptophyta</taxon>
        <taxon>Embryophyta</taxon>
        <taxon>Tracheophyta</taxon>
        <taxon>Spermatophyta</taxon>
        <taxon>Magnoliopsida</taxon>
        <taxon>eudicotyledons</taxon>
        <taxon>Gunneridae</taxon>
        <taxon>Pentapetalae</taxon>
        <taxon>asterids</taxon>
        <taxon>campanulids</taxon>
        <taxon>Asterales</taxon>
        <taxon>Asteraceae</taxon>
        <taxon>Asteroideae</taxon>
        <taxon>Anthemideae</taxon>
        <taxon>Anthemidinae</taxon>
        <taxon>Tanacetum</taxon>
    </lineage>
</organism>
<reference evidence="20" key="2">
    <citation type="submission" date="2022-01" db="EMBL/GenBank/DDBJ databases">
        <authorList>
            <person name="Yamashiro T."/>
            <person name="Shiraishi A."/>
            <person name="Satake H."/>
            <person name="Nakayama K."/>
        </authorList>
    </citation>
    <scope>NUCLEOTIDE SEQUENCE</scope>
</reference>
<evidence type="ECO:0000259" key="18">
    <source>
        <dbReference type="PROSITE" id="PS50158"/>
    </source>
</evidence>
<dbReference type="InterPro" id="IPR050951">
    <property type="entry name" value="Retrovirus_Pol_polyprotein"/>
</dbReference>
<dbReference type="InterPro" id="IPR000477">
    <property type="entry name" value="RT_dom"/>
</dbReference>
<dbReference type="InterPro" id="IPR043128">
    <property type="entry name" value="Rev_trsase/Diguanyl_cyclase"/>
</dbReference>
<evidence type="ECO:0000256" key="13">
    <source>
        <dbReference type="ARBA" id="ARBA00022932"/>
    </source>
</evidence>
<evidence type="ECO:0000256" key="11">
    <source>
        <dbReference type="ARBA" id="ARBA00022908"/>
    </source>
</evidence>
<evidence type="ECO:0000256" key="4">
    <source>
        <dbReference type="ARBA" id="ARBA00022695"/>
    </source>
</evidence>
<dbReference type="SUPFAM" id="SSF57756">
    <property type="entry name" value="Retrovirus zinc finger-like domains"/>
    <property type="match status" value="1"/>
</dbReference>
<proteinExistence type="predicted"/>
<evidence type="ECO:0000256" key="7">
    <source>
        <dbReference type="ARBA" id="ARBA00022750"/>
    </source>
</evidence>
<keyword evidence="15" id="KW-0233">DNA recombination</keyword>
<dbReference type="Gene3D" id="1.10.340.70">
    <property type="match status" value="1"/>
</dbReference>
<feature type="compositionally biased region" description="Acidic residues" evidence="17">
    <location>
        <begin position="38"/>
        <end position="71"/>
    </location>
</feature>
<keyword evidence="7" id="KW-0064">Aspartyl protease</keyword>
<keyword evidence="4" id="KW-0548">Nucleotidyltransferase</keyword>
<dbReference type="PANTHER" id="PTHR37984">
    <property type="entry name" value="PROTEIN CBG26694"/>
    <property type="match status" value="1"/>
</dbReference>
<evidence type="ECO:0000256" key="10">
    <source>
        <dbReference type="ARBA" id="ARBA00022842"/>
    </source>
</evidence>
<dbReference type="PROSITE" id="PS50158">
    <property type="entry name" value="ZF_CCHC"/>
    <property type="match status" value="1"/>
</dbReference>
<dbReference type="CDD" id="cd00303">
    <property type="entry name" value="retropepsin_like"/>
    <property type="match status" value="1"/>
</dbReference>
<evidence type="ECO:0000256" key="16">
    <source>
        <dbReference type="PROSITE-ProRule" id="PRU00047"/>
    </source>
</evidence>
<evidence type="ECO:0000256" key="9">
    <source>
        <dbReference type="ARBA" id="ARBA00022801"/>
    </source>
</evidence>
<comment type="caution">
    <text evidence="20">The sequence shown here is derived from an EMBL/GenBank/DDBJ whole genome shotgun (WGS) entry which is preliminary data.</text>
</comment>
<dbReference type="InterPro" id="IPR021109">
    <property type="entry name" value="Peptidase_aspartic_dom_sf"/>
</dbReference>
<dbReference type="Proteomes" id="UP001151760">
    <property type="component" value="Unassembled WGS sequence"/>
</dbReference>
<keyword evidence="12 20" id="KW-0695">RNA-directed DNA polymerase</keyword>
<keyword evidence="11" id="KW-0229">DNA integration</keyword>
<keyword evidence="8" id="KW-0255">Endonuclease</keyword>
<keyword evidence="2" id="KW-0645">Protease</keyword>
<evidence type="ECO:0000256" key="12">
    <source>
        <dbReference type="ARBA" id="ARBA00022918"/>
    </source>
</evidence>
<keyword evidence="10" id="KW-0460">Magnesium</keyword>
<gene>
    <name evidence="20" type="ORF">Tco_0654698</name>
</gene>
<evidence type="ECO:0000256" key="14">
    <source>
        <dbReference type="ARBA" id="ARBA00023125"/>
    </source>
</evidence>
<dbReference type="CDD" id="cd01647">
    <property type="entry name" value="RT_LTR"/>
    <property type="match status" value="1"/>
</dbReference>
<keyword evidence="13" id="KW-0239">DNA-directed DNA polymerase</keyword>
<dbReference type="Pfam" id="PF00078">
    <property type="entry name" value="RVT_1"/>
    <property type="match status" value="1"/>
</dbReference>
<reference evidence="20" key="1">
    <citation type="journal article" date="2022" name="Int. J. Mol. Sci.">
        <title>Draft Genome of Tanacetum Coccineum: Genomic Comparison of Closely Related Tanacetum-Family Plants.</title>
        <authorList>
            <person name="Yamashiro T."/>
            <person name="Shiraishi A."/>
            <person name="Nakayama K."/>
            <person name="Satake H."/>
        </authorList>
    </citation>
    <scope>NUCLEOTIDE SEQUENCE</scope>
</reference>
<dbReference type="SMART" id="SM00343">
    <property type="entry name" value="ZnF_C2HC"/>
    <property type="match status" value="2"/>
</dbReference>
<evidence type="ECO:0000256" key="17">
    <source>
        <dbReference type="SAM" id="MobiDB-lite"/>
    </source>
</evidence>
<dbReference type="SUPFAM" id="SSF56672">
    <property type="entry name" value="DNA/RNA polymerases"/>
    <property type="match status" value="1"/>
</dbReference>
<protein>
    <recommendedName>
        <fullName evidence="1">RNA-directed DNA polymerase</fullName>
        <ecNumber evidence="1">2.7.7.49</ecNumber>
    </recommendedName>
</protein>
<keyword evidence="14" id="KW-0238">DNA-binding</keyword>
<dbReference type="SUPFAM" id="SSF50630">
    <property type="entry name" value="Acid proteases"/>
    <property type="match status" value="1"/>
</dbReference>
<dbReference type="InterPro" id="IPR041588">
    <property type="entry name" value="Integrase_H2C2"/>
</dbReference>
<dbReference type="InterPro" id="IPR056924">
    <property type="entry name" value="SH3_Tf2-1"/>
</dbReference>
<dbReference type="GO" id="GO:0003964">
    <property type="term" value="F:RNA-directed DNA polymerase activity"/>
    <property type="evidence" value="ECO:0007669"/>
    <property type="project" value="UniProtKB-KW"/>
</dbReference>
<evidence type="ECO:0000313" key="21">
    <source>
        <dbReference type="Proteomes" id="UP001151760"/>
    </source>
</evidence>
<dbReference type="CDD" id="cd09274">
    <property type="entry name" value="RNase_HI_RT_Ty3"/>
    <property type="match status" value="1"/>
</dbReference>
<dbReference type="PANTHER" id="PTHR37984:SF5">
    <property type="entry name" value="PROTEIN NYNRIN-LIKE"/>
    <property type="match status" value="1"/>
</dbReference>
<dbReference type="Gene3D" id="4.10.60.10">
    <property type="entry name" value="Zinc finger, CCHC-type"/>
    <property type="match status" value="1"/>
</dbReference>
<dbReference type="Gene3D" id="3.30.70.270">
    <property type="match status" value="2"/>
</dbReference>
<feature type="region of interest" description="Disordered" evidence="17">
    <location>
        <begin position="35"/>
        <end position="99"/>
    </location>
</feature>
<dbReference type="Gene3D" id="2.40.70.10">
    <property type="entry name" value="Acid Proteases"/>
    <property type="match status" value="1"/>
</dbReference>
<dbReference type="Gene3D" id="3.30.420.10">
    <property type="entry name" value="Ribonuclease H-like superfamily/Ribonuclease H"/>
    <property type="match status" value="2"/>
</dbReference>
<dbReference type="InterPro" id="IPR036397">
    <property type="entry name" value="RNaseH_sf"/>
</dbReference>
<feature type="domain" description="CCHC-type" evidence="18">
    <location>
        <begin position="349"/>
        <end position="364"/>
    </location>
</feature>
<dbReference type="InterPro" id="IPR041373">
    <property type="entry name" value="RT_RNaseH"/>
</dbReference>
<dbReference type="InterPro" id="IPR001878">
    <property type="entry name" value="Znf_CCHC"/>
</dbReference>
<dbReference type="Gene3D" id="3.10.10.10">
    <property type="entry name" value="HIV Type 1 Reverse Transcriptase, subunit A, domain 1"/>
    <property type="match status" value="1"/>
</dbReference>
<evidence type="ECO:0000259" key="19">
    <source>
        <dbReference type="PROSITE" id="PS50994"/>
    </source>
</evidence>
<dbReference type="InterPro" id="IPR036875">
    <property type="entry name" value="Znf_CCHC_sf"/>
</dbReference>
<dbReference type="InterPro" id="IPR001584">
    <property type="entry name" value="Integrase_cat-core"/>
</dbReference>
<keyword evidence="5" id="KW-0540">Nuclease</keyword>
<dbReference type="PROSITE" id="PS50994">
    <property type="entry name" value="INTEGRASE"/>
    <property type="match status" value="1"/>
</dbReference>
<dbReference type="InterPro" id="IPR043502">
    <property type="entry name" value="DNA/RNA_pol_sf"/>
</dbReference>
<keyword evidence="16" id="KW-0863">Zinc-finger</keyword>
<feature type="domain" description="Integrase catalytic" evidence="19">
    <location>
        <begin position="998"/>
        <end position="1161"/>
    </location>
</feature>
<dbReference type="EC" id="2.7.7.49" evidence="1"/>
<dbReference type="SUPFAM" id="SSF53098">
    <property type="entry name" value="Ribonuclease H-like"/>
    <property type="match status" value="1"/>
</dbReference>
<evidence type="ECO:0000256" key="2">
    <source>
        <dbReference type="ARBA" id="ARBA00022670"/>
    </source>
</evidence>
<dbReference type="Pfam" id="PF17921">
    <property type="entry name" value="Integrase_H2C2"/>
    <property type="match status" value="1"/>
</dbReference>
<evidence type="ECO:0000256" key="15">
    <source>
        <dbReference type="ARBA" id="ARBA00023172"/>
    </source>
</evidence>
<dbReference type="InterPro" id="IPR012337">
    <property type="entry name" value="RNaseH-like_sf"/>
</dbReference>
<keyword evidence="6" id="KW-0479">Metal-binding</keyword>
<keyword evidence="3" id="KW-0808">Transferase</keyword>
<evidence type="ECO:0000256" key="6">
    <source>
        <dbReference type="ARBA" id="ARBA00022723"/>
    </source>
</evidence>
<sequence>MMIGPRREWFALANRGEALVVGGGEVDGRLVWMMKREDEDEDPEEEEFEEEEEYPQEDEDDMEIDIEEDKNEPELTYPYEEVDSLNPPSPASESEPDDEIKIENPIEYEDETVPVSVFEAGESSTAVIPREDGDRLLPGFMRQGLDFSFLVRKIMPPKSAPMTQVAMRRMIKESVDAVIAVERERQEKVRNDASGSGPVKGQDTAPAVRECTFPGFMKCNPTIFHRIEGAIELRRWFKKTESVFGISECSKGKKVRFAAATLEGPALTWWNSKVATLGLDNNNQKQGNVRAMVTAPTDGKLPLCKHFFTRHVGPCMIKCHKCGKVRHKSRYCKEKNVATSANAQPILTCYDCGEQGHTRNRCPKKVKQEEVGEVRGRAYAIKDAEPKGPNVVTGTFLLNNPYASVLFDSGSDRSFLNTRFSSFLDIKPIKIEDSYEVELADGRVVSTNTVLKGCTLSLVNHIFEIDLMPIELGTFDIIISMDWLVKHDAVIICGEKVFRIPYENKTLIVEGDKGRSRLKIISCIKAYVPVIHDFPKVFPEELPGLPPPRQVEFRIDLVLGAAPVTRAPYRLAPSEMKELSVQLQELLEKGFIRPSSSPWGAPILFVKKKDGSFRMCIDYRELNKLTVKNRYPLLRIDDLFDQLQVMPFGLTNAPAVFMDLMNQVCKPYLDKFVIVFIDDILIYSKDEEEHGKHLKIILELLKKERFGVHVDPAKIEAIKSWAAPTTPTEQKLCSAPILALPEGTEDFTVYCDASLKGYGAVLMQREKVIAYASRQLKVHEENYTTHDLELGAVIFALRLWRHYLYGTKCVVFTDHKSLQYILNQKELNLRQRRWIELLSDYDCEIRYHPGKANVVADALSRKERDKPLRVRALMMTVHNDLPKQIREAQKEAMKRKNVRAENLGRLIKPIFEFRPDGTRCFGNHVWLPRYGGLRDLVMHESHKSKYSIHPGSDKMYQDLKLLYWWPNMKVDIATYVSKCLTCAKVKAEHQKPSGLLQKPEIPVWKWERITMDFVSRLPRTPSGYDTIWVIVDRLTKSAHFLPMKKTDSMEKLTRLYLKEIMCRHGLLVSIILDQNSHFTSNFWRSLQEALGTNLDMSTAYHPQMDGHSERTIQMLEDMFRACVIDFRSSWDRHLPLVEFSYNNSYHASIKVAPYESLYGRKCRSPIKNRLLAARSRQKSYADKRLKPLEFEVCDMVLLKVLARIGPVAYTLELPEDLKGIHSTFHVLNLKKCLAKGEVFVPLEKIQLDDKLHMIEESVEIVDKEVKRLKQSRIPIVKVR</sequence>
<dbReference type="Pfam" id="PF24626">
    <property type="entry name" value="SH3_Tf2-1"/>
    <property type="match status" value="1"/>
</dbReference>
<keyword evidence="21" id="KW-1185">Reference proteome</keyword>